<evidence type="ECO:0000256" key="2">
    <source>
        <dbReference type="ARBA" id="ARBA00022723"/>
    </source>
</evidence>
<feature type="domain" description="C2H2-type" evidence="13">
    <location>
        <begin position="328"/>
        <end position="355"/>
    </location>
</feature>
<feature type="region of interest" description="Disordered" evidence="11">
    <location>
        <begin position="56"/>
        <end position="104"/>
    </location>
</feature>
<feature type="domain" description="C2H2-type" evidence="13">
    <location>
        <begin position="300"/>
        <end position="327"/>
    </location>
</feature>
<evidence type="ECO:0000256" key="12">
    <source>
        <dbReference type="SAM" id="Phobius"/>
    </source>
</evidence>
<evidence type="ECO:0000256" key="5">
    <source>
        <dbReference type="ARBA" id="ARBA00022833"/>
    </source>
</evidence>
<dbReference type="PANTHER" id="PTHR24379">
    <property type="entry name" value="KRAB AND ZINC FINGER DOMAIN-CONTAINING"/>
    <property type="match status" value="1"/>
</dbReference>
<gene>
    <name evidence="14" type="primary">zbtb24_0</name>
    <name evidence="14" type="ORF">FJT64_019547</name>
</gene>
<evidence type="ECO:0000256" key="8">
    <source>
        <dbReference type="ARBA" id="ARBA00023163"/>
    </source>
</evidence>
<evidence type="ECO:0000256" key="6">
    <source>
        <dbReference type="ARBA" id="ARBA00023015"/>
    </source>
</evidence>
<evidence type="ECO:0000256" key="7">
    <source>
        <dbReference type="ARBA" id="ARBA00023125"/>
    </source>
</evidence>
<feature type="compositionally biased region" description="Pro residues" evidence="11">
    <location>
        <begin position="414"/>
        <end position="428"/>
    </location>
</feature>
<keyword evidence="9" id="KW-0539">Nucleus</keyword>
<feature type="transmembrane region" description="Helical" evidence="12">
    <location>
        <begin position="463"/>
        <end position="489"/>
    </location>
</feature>
<keyword evidence="3" id="KW-0677">Repeat</keyword>
<dbReference type="FunFam" id="3.30.160.60:FF:000325">
    <property type="entry name" value="ZFP90 zinc finger protein"/>
    <property type="match status" value="1"/>
</dbReference>
<dbReference type="SMART" id="SM00355">
    <property type="entry name" value="ZnF_C2H2"/>
    <property type="match status" value="5"/>
</dbReference>
<feature type="region of interest" description="Disordered" evidence="11">
    <location>
        <begin position="214"/>
        <end position="245"/>
    </location>
</feature>
<organism evidence="14 15">
    <name type="scientific">Amphibalanus amphitrite</name>
    <name type="common">Striped barnacle</name>
    <name type="synonym">Balanus amphitrite</name>
    <dbReference type="NCBI Taxonomy" id="1232801"/>
    <lineage>
        <taxon>Eukaryota</taxon>
        <taxon>Metazoa</taxon>
        <taxon>Ecdysozoa</taxon>
        <taxon>Arthropoda</taxon>
        <taxon>Crustacea</taxon>
        <taxon>Multicrustacea</taxon>
        <taxon>Cirripedia</taxon>
        <taxon>Thoracica</taxon>
        <taxon>Thoracicalcarea</taxon>
        <taxon>Balanomorpha</taxon>
        <taxon>Balanoidea</taxon>
        <taxon>Balanidae</taxon>
        <taxon>Amphibalaninae</taxon>
        <taxon>Amphibalanus</taxon>
    </lineage>
</organism>
<proteinExistence type="predicted"/>
<feature type="region of interest" description="Disordered" evidence="11">
    <location>
        <begin position="411"/>
        <end position="438"/>
    </location>
</feature>
<comment type="subcellular location">
    <subcellularLocation>
        <location evidence="1">Nucleus</location>
    </subcellularLocation>
</comment>
<dbReference type="GO" id="GO:0008270">
    <property type="term" value="F:zinc ion binding"/>
    <property type="evidence" value="ECO:0007669"/>
    <property type="project" value="UniProtKB-KW"/>
</dbReference>
<dbReference type="SUPFAM" id="SSF57667">
    <property type="entry name" value="beta-beta-alpha zinc fingers"/>
    <property type="match status" value="4"/>
</dbReference>
<feature type="region of interest" description="Disordered" evidence="11">
    <location>
        <begin position="271"/>
        <end position="295"/>
    </location>
</feature>
<keyword evidence="6" id="KW-0805">Transcription regulation</keyword>
<dbReference type="OrthoDB" id="6433132at2759"/>
<protein>
    <submittedName>
        <fullName evidence="14">Zinc finger and BTB domain-containing protein 24</fullName>
    </submittedName>
</protein>
<keyword evidence="4 10" id="KW-0863">Zinc-finger</keyword>
<comment type="caution">
    <text evidence="14">The sequence shown here is derived from an EMBL/GenBank/DDBJ whole genome shotgun (WGS) entry which is preliminary data.</text>
</comment>
<reference evidence="14 15" key="1">
    <citation type="submission" date="2019-07" db="EMBL/GenBank/DDBJ databases">
        <title>Draft genome assembly of a fouling barnacle, Amphibalanus amphitrite (Darwin, 1854): The first reference genome for Thecostraca.</title>
        <authorList>
            <person name="Kim W."/>
        </authorList>
    </citation>
    <scope>NUCLEOTIDE SEQUENCE [LARGE SCALE GENOMIC DNA]</scope>
    <source>
        <strain evidence="14">SNU_AA5</strain>
        <tissue evidence="14">Soma without cirri and trophi</tissue>
    </source>
</reference>
<keyword evidence="8" id="KW-0804">Transcription</keyword>
<evidence type="ECO:0000313" key="15">
    <source>
        <dbReference type="Proteomes" id="UP000440578"/>
    </source>
</evidence>
<dbReference type="GO" id="GO:0003677">
    <property type="term" value="F:DNA binding"/>
    <property type="evidence" value="ECO:0007669"/>
    <property type="project" value="UniProtKB-KW"/>
</dbReference>
<dbReference type="PROSITE" id="PS50157">
    <property type="entry name" value="ZINC_FINGER_C2H2_2"/>
    <property type="match status" value="5"/>
</dbReference>
<feature type="compositionally biased region" description="Pro residues" evidence="11">
    <location>
        <begin position="64"/>
        <end position="77"/>
    </location>
</feature>
<name>A0A6A4WZR3_AMPAM</name>
<accession>A0A6A4WZR3</accession>
<dbReference type="Gene3D" id="3.30.160.60">
    <property type="entry name" value="Classic Zinc Finger"/>
    <property type="match status" value="4"/>
</dbReference>
<keyword evidence="15" id="KW-1185">Reference proteome</keyword>
<keyword evidence="12" id="KW-0812">Transmembrane</keyword>
<keyword evidence="7" id="KW-0238">DNA-binding</keyword>
<evidence type="ECO:0000313" key="14">
    <source>
        <dbReference type="EMBL" id="KAF0309334.1"/>
    </source>
</evidence>
<feature type="domain" description="C2H2-type" evidence="13">
    <location>
        <begin position="135"/>
        <end position="162"/>
    </location>
</feature>
<keyword evidence="5" id="KW-0862">Zinc</keyword>
<feature type="compositionally biased region" description="Basic and acidic residues" evidence="11">
    <location>
        <begin position="278"/>
        <end position="288"/>
    </location>
</feature>
<evidence type="ECO:0000256" key="11">
    <source>
        <dbReference type="SAM" id="MobiDB-lite"/>
    </source>
</evidence>
<dbReference type="PANTHER" id="PTHR24379:SF121">
    <property type="entry name" value="C2H2-TYPE DOMAIN-CONTAINING PROTEIN"/>
    <property type="match status" value="1"/>
</dbReference>
<evidence type="ECO:0000259" key="13">
    <source>
        <dbReference type="PROSITE" id="PS50157"/>
    </source>
</evidence>
<keyword evidence="12" id="KW-0472">Membrane</keyword>
<dbReference type="InterPro" id="IPR013087">
    <property type="entry name" value="Znf_C2H2_type"/>
</dbReference>
<dbReference type="GO" id="GO:0005634">
    <property type="term" value="C:nucleus"/>
    <property type="evidence" value="ECO:0007669"/>
    <property type="project" value="UniProtKB-SubCell"/>
</dbReference>
<feature type="domain" description="C2H2-type" evidence="13">
    <location>
        <begin position="40"/>
        <end position="67"/>
    </location>
</feature>
<dbReference type="Proteomes" id="UP000440578">
    <property type="component" value="Unassembled WGS sequence"/>
</dbReference>
<evidence type="ECO:0000256" key="1">
    <source>
        <dbReference type="ARBA" id="ARBA00004123"/>
    </source>
</evidence>
<dbReference type="AlphaFoldDB" id="A0A6A4WZR3"/>
<dbReference type="FunFam" id="3.30.160.60:FF:000965">
    <property type="entry name" value="Neurotrophin receptor-interacting factor homolog"/>
    <property type="match status" value="1"/>
</dbReference>
<evidence type="ECO:0000256" key="9">
    <source>
        <dbReference type="ARBA" id="ARBA00023242"/>
    </source>
</evidence>
<feature type="region of interest" description="Disordered" evidence="11">
    <location>
        <begin position="1"/>
        <end position="23"/>
    </location>
</feature>
<keyword evidence="2" id="KW-0479">Metal-binding</keyword>
<dbReference type="InterPro" id="IPR036236">
    <property type="entry name" value="Znf_C2H2_sf"/>
</dbReference>
<evidence type="ECO:0000256" key="4">
    <source>
        <dbReference type="ARBA" id="ARBA00022771"/>
    </source>
</evidence>
<evidence type="ECO:0000256" key="3">
    <source>
        <dbReference type="ARBA" id="ARBA00022737"/>
    </source>
</evidence>
<keyword evidence="12" id="KW-1133">Transmembrane helix</keyword>
<evidence type="ECO:0000256" key="10">
    <source>
        <dbReference type="PROSITE-ProRule" id="PRU00042"/>
    </source>
</evidence>
<dbReference type="Pfam" id="PF00096">
    <property type="entry name" value="zf-C2H2"/>
    <property type="match status" value="1"/>
</dbReference>
<feature type="domain" description="C2H2-type" evidence="13">
    <location>
        <begin position="163"/>
        <end position="190"/>
    </location>
</feature>
<sequence>MRTQLGAAERAPSPSRRRTDLSRSCWPSAPCWSRASGLVFACAVCSEAFTSAGRLRSHHGRQHGPPPEPRASPPPPAEVTVGRRRRRRTRFVTTAATEDEDSPEEYPVMDVEDMAEGARRTRPSRGPSTSGVASLKCDLCGKVLSSATKLAVHQRMHSGERPHICTYCPKRCNDLGNLRKHEQLHFKERPFRCDTCTITFWTAIRQRAHRCKLARSQDNSDEAGDSMDMTEAGQSTSTEIPAESKETMILDSENVPMELSGSGLPALAAAAELAAARPPREPSPKREPNANSGQAPVVPVDCDVCGRQLRSVSGWQRHRRLHAGVRPYLCRFCDKTCNDSGNMRKHEAGHFKERPYRCDTCCITFVNTWRLGMHQCKLRADGGPPTEGSAPSPTMSSAAAEVEVEAVLESRPALPVPPPRGRHAPPPQLDARGRRRDHTNNITIYPPGHPAYSPPAWDDFSGFYIGLGISLSLLLLLAFTNFVCCCCCPRYKEYIRDPRTGNRWALPLFIMSPKHAQPLDY</sequence>
<dbReference type="EMBL" id="VIIS01000412">
    <property type="protein sequence ID" value="KAF0309334.1"/>
    <property type="molecule type" value="Genomic_DNA"/>
</dbReference>
<dbReference type="PROSITE" id="PS00028">
    <property type="entry name" value="ZINC_FINGER_C2H2_1"/>
    <property type="match status" value="5"/>
</dbReference>